<protein>
    <submittedName>
        <fullName evidence="1">Uncharacterized protein</fullName>
    </submittedName>
</protein>
<sequence length="51" mass="5279">MITPAHGSVSVGDARDTEHSLLTSARAEGSVVGFILIIAVATFEQVPLLNS</sequence>
<evidence type="ECO:0000313" key="2">
    <source>
        <dbReference type="Proteomes" id="UP000290433"/>
    </source>
</evidence>
<organism evidence="1 2">
    <name type="scientific">Flavobacterium anhuiense</name>
    <dbReference type="NCBI Taxonomy" id="459526"/>
    <lineage>
        <taxon>Bacteria</taxon>
        <taxon>Pseudomonadati</taxon>
        <taxon>Bacteroidota</taxon>
        <taxon>Flavobacteriia</taxon>
        <taxon>Flavobacteriales</taxon>
        <taxon>Flavobacteriaceae</taxon>
        <taxon>Flavobacterium</taxon>
    </lineage>
</organism>
<name>A0A444VTF2_9FLAO</name>
<dbReference type="EMBL" id="JUIV01000024">
    <property type="protein sequence ID" value="RYJ36753.1"/>
    <property type="molecule type" value="Genomic_DNA"/>
</dbReference>
<dbReference type="AlphaFoldDB" id="A0A444VTF2"/>
<evidence type="ECO:0000313" key="1">
    <source>
        <dbReference type="EMBL" id="RYJ36753.1"/>
    </source>
</evidence>
<reference evidence="1 2" key="1">
    <citation type="submission" date="2014-12" db="EMBL/GenBank/DDBJ databases">
        <title>Genome sequence of Flavobacterium anhuiense RCM74.</title>
        <authorList>
            <person name="Kim J.F."/>
            <person name="Song J.Y."/>
            <person name="Kwak M.-J."/>
            <person name="Lee S.-W."/>
        </authorList>
    </citation>
    <scope>NUCLEOTIDE SEQUENCE [LARGE SCALE GENOMIC DNA]</scope>
    <source>
        <strain evidence="1 2">RCM74</strain>
    </source>
</reference>
<proteinExistence type="predicted"/>
<accession>A0A444VTF2</accession>
<dbReference type="Proteomes" id="UP000290433">
    <property type="component" value="Unassembled WGS sequence"/>
</dbReference>
<comment type="caution">
    <text evidence="1">The sequence shown here is derived from an EMBL/GenBank/DDBJ whole genome shotgun (WGS) entry which is preliminary data.</text>
</comment>
<gene>
    <name evidence="1" type="ORF">NU08_4272</name>
</gene>